<keyword evidence="3" id="KW-0732">Signal</keyword>
<feature type="compositionally biased region" description="Polar residues" evidence="1">
    <location>
        <begin position="296"/>
        <end position="310"/>
    </location>
</feature>
<feature type="signal peptide" evidence="3">
    <location>
        <begin position="1"/>
        <end position="20"/>
    </location>
</feature>
<accession>A0AAW2AWG0</accession>
<reference evidence="4 5" key="1">
    <citation type="submission" date="2024-05" db="EMBL/GenBank/DDBJ databases">
        <title>A high-quality chromosomal-level genome assembly of Topmouth culter (Culter alburnus).</title>
        <authorList>
            <person name="Zhao H."/>
        </authorList>
    </citation>
    <scope>NUCLEOTIDE SEQUENCE [LARGE SCALE GENOMIC DNA]</scope>
    <source>
        <strain evidence="4">CATC2023</strain>
        <tissue evidence="4">Muscle</tissue>
    </source>
</reference>
<gene>
    <name evidence="4" type="ORF">ABG768_019531</name>
</gene>
<feature type="compositionally biased region" description="Polar residues" evidence="1">
    <location>
        <begin position="67"/>
        <end position="86"/>
    </location>
</feature>
<feature type="compositionally biased region" description="Polar residues" evidence="1">
    <location>
        <begin position="115"/>
        <end position="154"/>
    </location>
</feature>
<evidence type="ECO:0000256" key="2">
    <source>
        <dbReference type="SAM" id="Phobius"/>
    </source>
</evidence>
<feature type="compositionally biased region" description="Basic and acidic residues" evidence="1">
    <location>
        <begin position="180"/>
        <end position="191"/>
    </location>
</feature>
<feature type="compositionally biased region" description="Basic residues" evidence="1">
    <location>
        <begin position="564"/>
        <end position="576"/>
    </location>
</feature>
<dbReference type="Proteomes" id="UP001479290">
    <property type="component" value="Unassembled WGS sequence"/>
</dbReference>
<keyword evidence="5" id="KW-1185">Reference proteome</keyword>
<proteinExistence type="predicted"/>
<comment type="caution">
    <text evidence="4">The sequence shown here is derived from an EMBL/GenBank/DDBJ whole genome shotgun (WGS) entry which is preliminary data.</text>
</comment>
<dbReference type="EMBL" id="JAWDJR010000003">
    <property type="protein sequence ID" value="KAK9977732.1"/>
    <property type="molecule type" value="Genomic_DNA"/>
</dbReference>
<evidence type="ECO:0000313" key="5">
    <source>
        <dbReference type="Proteomes" id="UP001479290"/>
    </source>
</evidence>
<evidence type="ECO:0000256" key="3">
    <source>
        <dbReference type="SAM" id="SignalP"/>
    </source>
</evidence>
<feature type="compositionally biased region" description="Polar residues" evidence="1">
    <location>
        <begin position="163"/>
        <end position="178"/>
    </location>
</feature>
<keyword evidence="2" id="KW-1133">Transmembrane helix</keyword>
<feature type="region of interest" description="Disordered" evidence="1">
    <location>
        <begin position="67"/>
        <end position="230"/>
    </location>
</feature>
<keyword evidence="2" id="KW-0472">Membrane</keyword>
<evidence type="ECO:0000256" key="1">
    <source>
        <dbReference type="SAM" id="MobiDB-lite"/>
    </source>
</evidence>
<feature type="region of interest" description="Disordered" evidence="1">
    <location>
        <begin position="296"/>
        <end position="318"/>
    </location>
</feature>
<sequence length="615" mass="68143">MEMTLLSITVWFTHFLIASALYFNTLPTNTMSDYTETTQVTPATTKTNQVPKILINATPFSPPITTQDSTTNMPSEVHTQPNTTPYVTPKEETTSLHQYNSGTSSQNDKMDDGVGNSSNVAVSHRNTSDATVSTDFARLTPQNIETETMSSMSYNDGGRPVQTADTLSDPLNSVSTVPWTEKEDDRTKADEGNYETNSTQATFANTKEESRGTQSTEGSEHREEPNGTAANTIGVSAATATARIDWSTSQNLDIPMNTTAYTTAQDPTVTDAPEHHTSIGGVSARIHDWSTSQISDIPMNTTAQDPTVTDTPEHHTSIGGVSAATTTARIHDWSTSQISDIPMNTTAQDPTVTDAPEHHTSIGGVSVRIHDWSTSQISDIPMNTTDYTTEQDPTVTDAPEYHTSVGGVNHSTIQQNRFTNSTAHTGRENITGTDTPGGTTTYNNNSSIITDVLTDATTNETNKTDTESKVWPKCLNPESKSRQSRLVCFITVWALAMTATIFLGITIFLWVRLTVFKKKMMRREKGGQKGEKESLWADPKASVQERVEFWYVNGSTMEADKKQKDRKRQERMKKRGQQWDNEENGLWIQPRVTVDDITEFWYANRRLKEDRTQDM</sequence>
<organism evidence="4 5">
    <name type="scientific">Culter alburnus</name>
    <name type="common">Topmouth culter</name>
    <dbReference type="NCBI Taxonomy" id="194366"/>
    <lineage>
        <taxon>Eukaryota</taxon>
        <taxon>Metazoa</taxon>
        <taxon>Chordata</taxon>
        <taxon>Craniata</taxon>
        <taxon>Vertebrata</taxon>
        <taxon>Euteleostomi</taxon>
        <taxon>Actinopterygii</taxon>
        <taxon>Neopterygii</taxon>
        <taxon>Teleostei</taxon>
        <taxon>Ostariophysi</taxon>
        <taxon>Cypriniformes</taxon>
        <taxon>Xenocyprididae</taxon>
        <taxon>Xenocypridinae</taxon>
        <taxon>Culter</taxon>
    </lineage>
</organism>
<keyword evidence="2" id="KW-0812">Transmembrane</keyword>
<feature type="chain" id="PRO_5043677072" evidence="3">
    <location>
        <begin position="21"/>
        <end position="615"/>
    </location>
</feature>
<feature type="transmembrane region" description="Helical" evidence="2">
    <location>
        <begin position="490"/>
        <end position="513"/>
    </location>
</feature>
<feature type="compositionally biased region" description="Polar residues" evidence="1">
    <location>
        <begin position="194"/>
        <end position="205"/>
    </location>
</feature>
<evidence type="ECO:0000313" key="4">
    <source>
        <dbReference type="EMBL" id="KAK9977732.1"/>
    </source>
</evidence>
<feature type="compositionally biased region" description="Polar residues" evidence="1">
    <location>
        <begin position="95"/>
        <end position="107"/>
    </location>
</feature>
<protein>
    <submittedName>
        <fullName evidence="4">Uncharacterized protein</fullName>
    </submittedName>
</protein>
<dbReference type="AlphaFoldDB" id="A0AAW2AWG0"/>
<name>A0AAW2AWG0_CULAL</name>
<feature type="region of interest" description="Disordered" evidence="1">
    <location>
        <begin position="560"/>
        <end position="579"/>
    </location>
</feature>